<evidence type="ECO:0000313" key="2">
    <source>
        <dbReference type="Proteomes" id="UP001465668"/>
    </source>
</evidence>
<evidence type="ECO:0000313" key="1">
    <source>
        <dbReference type="EMBL" id="KAK9773192.1"/>
    </source>
</evidence>
<proteinExistence type="predicted"/>
<dbReference type="EMBL" id="JARVKM010000053">
    <property type="protein sequence ID" value="KAK9773192.1"/>
    <property type="molecule type" value="Genomic_DNA"/>
</dbReference>
<organism evidence="1 2">
    <name type="scientific">Seiridium cardinale</name>
    <dbReference type="NCBI Taxonomy" id="138064"/>
    <lineage>
        <taxon>Eukaryota</taxon>
        <taxon>Fungi</taxon>
        <taxon>Dikarya</taxon>
        <taxon>Ascomycota</taxon>
        <taxon>Pezizomycotina</taxon>
        <taxon>Sordariomycetes</taxon>
        <taxon>Xylariomycetidae</taxon>
        <taxon>Amphisphaeriales</taxon>
        <taxon>Sporocadaceae</taxon>
        <taxon>Seiridium</taxon>
    </lineage>
</organism>
<gene>
    <name evidence="1" type="ORF">SCAR479_10109</name>
</gene>
<comment type="caution">
    <text evidence="1">The sequence shown here is derived from an EMBL/GenBank/DDBJ whole genome shotgun (WGS) entry which is preliminary data.</text>
</comment>
<sequence length="70" mass="8681">MVDQIIPLRYNDVGAVTKFLNQLFPSWSYDTQLGEYHFHLPRELDQEELQNLWRAQRHYRKRSEKRPRKH</sequence>
<dbReference type="Proteomes" id="UP001465668">
    <property type="component" value="Unassembled WGS sequence"/>
</dbReference>
<accession>A0ABR2XHH9</accession>
<name>A0ABR2XHH9_9PEZI</name>
<protein>
    <submittedName>
        <fullName evidence="1">Uncharacterized protein</fullName>
    </submittedName>
</protein>
<keyword evidence="2" id="KW-1185">Reference proteome</keyword>
<reference evidence="1 2" key="1">
    <citation type="submission" date="2024-02" db="EMBL/GenBank/DDBJ databases">
        <title>First draft genome assembly of two strains of Seiridium cardinale.</title>
        <authorList>
            <person name="Emiliani G."/>
            <person name="Scali E."/>
        </authorList>
    </citation>
    <scope>NUCLEOTIDE SEQUENCE [LARGE SCALE GENOMIC DNA]</scope>
    <source>
        <strain evidence="1 2">BM-138-000479</strain>
    </source>
</reference>